<feature type="region of interest" description="Disordered" evidence="1">
    <location>
        <begin position="361"/>
        <end position="413"/>
    </location>
</feature>
<evidence type="ECO:0000256" key="1">
    <source>
        <dbReference type="SAM" id="MobiDB-lite"/>
    </source>
</evidence>
<dbReference type="Proteomes" id="UP001059380">
    <property type="component" value="Chromosome"/>
</dbReference>
<feature type="compositionally biased region" description="Low complexity" evidence="1">
    <location>
        <begin position="381"/>
        <end position="401"/>
    </location>
</feature>
<gene>
    <name evidence="2" type="ORF">MOP44_02660</name>
</gene>
<evidence type="ECO:0000313" key="2">
    <source>
        <dbReference type="EMBL" id="UWZ84848.1"/>
    </source>
</evidence>
<organism evidence="2 3">
    <name type="scientific">Occallatibacter riparius</name>
    <dbReference type="NCBI Taxonomy" id="1002689"/>
    <lineage>
        <taxon>Bacteria</taxon>
        <taxon>Pseudomonadati</taxon>
        <taxon>Acidobacteriota</taxon>
        <taxon>Terriglobia</taxon>
        <taxon>Terriglobales</taxon>
        <taxon>Acidobacteriaceae</taxon>
        <taxon>Occallatibacter</taxon>
    </lineage>
</organism>
<keyword evidence="2" id="KW-0378">Hydrolase</keyword>
<keyword evidence="3" id="KW-1185">Reference proteome</keyword>
<dbReference type="KEGG" id="orp:MOP44_02660"/>
<dbReference type="SUPFAM" id="SSF56925">
    <property type="entry name" value="OMPA-like"/>
    <property type="match status" value="1"/>
</dbReference>
<dbReference type="AlphaFoldDB" id="A0A9J7BQ72"/>
<reference evidence="2" key="1">
    <citation type="submission" date="2021-04" db="EMBL/GenBank/DDBJ databases">
        <title>Phylogenetic analysis of Acidobacteriaceae.</title>
        <authorList>
            <person name="Qiu L."/>
            <person name="Zhang Q."/>
        </authorList>
    </citation>
    <scope>NUCLEOTIDE SEQUENCE</scope>
    <source>
        <strain evidence="2">DSM 25168</strain>
    </source>
</reference>
<sequence length="595" mass="66724">MKFPVQRQLLPSHDASAPVSALASLRPSRFQGRRMLGVMLLGLLALSRCGLAQSATPDHADPAVAAVPAPAPLETPADLPDAPDAPLSTLDRALSATSPSESFSSSLDFIPADPAHAMAFIHKGAGPTVPLNQCPTDETRARECRIHWHQLIIEASIYNAFQDMGNLYTGYWYRWETTHGKWWDRYVDSVQRWRWDHWGDDNPVLDDYVGHSMMGSITNYMWIQNDPKGMTVEQANDWIYWRSRLRALAFSTAFSFWWKMGPTGEAGIGHNGDHYFPDKGVITNETGWVELVTTPLGGLGWTIGEDALDKHLFRKIAAKPHRPVTLLLASFLTPSRATANIFRFRPPWYRDAYQVKANTFWSDPAGPEQANQPVGDDPPVSGTDIASAADASAPGSSAISPRRQPGEKPEWPRIGGVHEFGAWWGLSLMTGHVWGYAPDVKYMPIDVNYSYLLNPNSHRWAFRYAPEVTALAMLDEKAFTPKDRYTQRQRSYGAGVSPVGFRTNFFPDARVQPYVSGVGGFIYFNQRVLSPQGSQFMYTIDFGTGLQFFRKKRQAWSLGYRYQHLSNANISHHNPGTDANTFYVAVSRFRIKGYR</sequence>
<protein>
    <submittedName>
        <fullName evidence="2">Acyloxyacyl hydrolase</fullName>
    </submittedName>
</protein>
<dbReference type="EMBL" id="CP093313">
    <property type="protein sequence ID" value="UWZ84848.1"/>
    <property type="molecule type" value="Genomic_DNA"/>
</dbReference>
<dbReference type="GO" id="GO:0016787">
    <property type="term" value="F:hydrolase activity"/>
    <property type="evidence" value="ECO:0007669"/>
    <property type="project" value="UniProtKB-KW"/>
</dbReference>
<dbReference type="InterPro" id="IPR011250">
    <property type="entry name" value="OMP/PagP_B-barrel"/>
</dbReference>
<dbReference type="Gene3D" id="2.40.160.20">
    <property type="match status" value="1"/>
</dbReference>
<dbReference type="RefSeq" id="WP_260794354.1">
    <property type="nucleotide sequence ID" value="NZ_CP093313.1"/>
</dbReference>
<evidence type="ECO:0000313" key="3">
    <source>
        <dbReference type="Proteomes" id="UP001059380"/>
    </source>
</evidence>
<dbReference type="InterPro" id="IPR018550">
    <property type="entry name" value="Lipid-A_deacylase-rel"/>
</dbReference>
<proteinExistence type="predicted"/>
<accession>A0A9J7BQ72</accession>
<name>A0A9J7BQ72_9BACT</name>
<dbReference type="Pfam" id="PF09411">
    <property type="entry name" value="PagL"/>
    <property type="match status" value="1"/>
</dbReference>